<feature type="transmembrane region" description="Helical" evidence="7">
    <location>
        <begin position="361"/>
        <end position="380"/>
    </location>
</feature>
<keyword evidence="5 7" id="KW-1133">Transmembrane helix</keyword>
<comment type="similarity">
    <text evidence="2">Belongs to the major facilitator superfamily.</text>
</comment>
<protein>
    <recommendedName>
        <fullName evidence="8">Major facilitator superfamily (MFS) profile domain-containing protein</fullName>
    </recommendedName>
</protein>
<feature type="domain" description="Major facilitator superfamily (MFS) profile" evidence="8">
    <location>
        <begin position="8"/>
        <end position="385"/>
    </location>
</feature>
<dbReference type="PROSITE" id="PS50850">
    <property type="entry name" value="MFS"/>
    <property type="match status" value="1"/>
</dbReference>
<gene>
    <name evidence="9" type="ORF">ADN00_14130</name>
</gene>
<feature type="transmembrane region" description="Helical" evidence="7">
    <location>
        <begin position="296"/>
        <end position="319"/>
    </location>
</feature>
<evidence type="ECO:0000259" key="8">
    <source>
        <dbReference type="PROSITE" id="PS50850"/>
    </source>
</evidence>
<evidence type="ECO:0000256" key="6">
    <source>
        <dbReference type="ARBA" id="ARBA00023136"/>
    </source>
</evidence>
<comment type="caution">
    <text evidence="9">The sequence shown here is derived from an EMBL/GenBank/DDBJ whole genome shotgun (WGS) entry which is preliminary data.</text>
</comment>
<proteinExistence type="inferred from homology"/>
<dbReference type="Proteomes" id="UP000050417">
    <property type="component" value="Unassembled WGS sequence"/>
</dbReference>
<keyword evidence="10" id="KW-1185">Reference proteome</keyword>
<dbReference type="Gene3D" id="1.20.1250.20">
    <property type="entry name" value="MFS general substrate transporter like domains"/>
    <property type="match status" value="2"/>
</dbReference>
<dbReference type="PANTHER" id="PTHR23514:SF3">
    <property type="entry name" value="BYPASS OF STOP CODON PROTEIN 6"/>
    <property type="match status" value="1"/>
</dbReference>
<evidence type="ECO:0000256" key="4">
    <source>
        <dbReference type="ARBA" id="ARBA00022692"/>
    </source>
</evidence>
<dbReference type="PATRIC" id="fig|1134406.4.peg.1926"/>
<dbReference type="SUPFAM" id="SSF103473">
    <property type="entry name" value="MFS general substrate transporter"/>
    <property type="match status" value="1"/>
</dbReference>
<dbReference type="EMBL" id="LGCL01000033">
    <property type="protein sequence ID" value="KPL74134.1"/>
    <property type="molecule type" value="Genomic_DNA"/>
</dbReference>
<dbReference type="InterPro" id="IPR011701">
    <property type="entry name" value="MFS"/>
</dbReference>
<feature type="transmembrane region" description="Helical" evidence="7">
    <location>
        <begin position="75"/>
        <end position="92"/>
    </location>
</feature>
<evidence type="ECO:0000256" key="2">
    <source>
        <dbReference type="ARBA" id="ARBA00008335"/>
    </source>
</evidence>
<feature type="transmembrane region" description="Helical" evidence="7">
    <location>
        <begin position="133"/>
        <end position="155"/>
    </location>
</feature>
<name>A0A0P6X320_9CHLR</name>
<feature type="transmembrane region" description="Helical" evidence="7">
    <location>
        <begin position="331"/>
        <end position="349"/>
    </location>
</feature>
<accession>A0A0P6X320</accession>
<feature type="transmembrane region" description="Helical" evidence="7">
    <location>
        <begin position="161"/>
        <end position="180"/>
    </location>
</feature>
<feature type="transmembrane region" description="Helical" evidence="7">
    <location>
        <begin position="41"/>
        <end position="63"/>
    </location>
</feature>
<evidence type="ECO:0000256" key="7">
    <source>
        <dbReference type="SAM" id="Phobius"/>
    </source>
</evidence>
<evidence type="ECO:0000313" key="10">
    <source>
        <dbReference type="Proteomes" id="UP000050417"/>
    </source>
</evidence>
<dbReference type="GO" id="GO:0005886">
    <property type="term" value="C:plasma membrane"/>
    <property type="evidence" value="ECO:0007669"/>
    <property type="project" value="UniProtKB-SubCell"/>
</dbReference>
<evidence type="ECO:0000256" key="5">
    <source>
        <dbReference type="ARBA" id="ARBA00022989"/>
    </source>
</evidence>
<dbReference type="InterPro" id="IPR051788">
    <property type="entry name" value="MFS_Transporter"/>
</dbReference>
<evidence type="ECO:0000313" key="9">
    <source>
        <dbReference type="EMBL" id="KPL74134.1"/>
    </source>
</evidence>
<evidence type="ECO:0000256" key="1">
    <source>
        <dbReference type="ARBA" id="ARBA00004651"/>
    </source>
</evidence>
<feature type="transmembrane region" description="Helical" evidence="7">
    <location>
        <begin position="98"/>
        <end position="121"/>
    </location>
</feature>
<dbReference type="STRING" id="1134406.ADN00_14130"/>
<reference evidence="9 10" key="1">
    <citation type="submission" date="2015-07" db="EMBL/GenBank/DDBJ databases">
        <title>Genome sequence of Ornatilinea apprima DSM 23815.</title>
        <authorList>
            <person name="Hemp J."/>
            <person name="Ward L.M."/>
            <person name="Pace L.A."/>
            <person name="Fischer W.W."/>
        </authorList>
    </citation>
    <scope>NUCLEOTIDE SEQUENCE [LARGE SCALE GENOMIC DNA]</scope>
    <source>
        <strain evidence="9 10">P3M-1</strain>
    </source>
</reference>
<keyword evidence="6 7" id="KW-0472">Membrane</keyword>
<dbReference type="Pfam" id="PF07690">
    <property type="entry name" value="MFS_1"/>
    <property type="match status" value="1"/>
</dbReference>
<sequence>MQSANSKIILIISCVIFFALGSLTAVNGPLLAEFAQLNQTTLTEIGVIFTALFAGALISQLAAGPLSDRVGQKPVLIVGVALMVIGIVSYTFTRVYLLTLFFALLAGFGHGAVDLGGNVLIARVFKNRSVSALNLLNLFFGLGAFVGPALVSFALKTWQTGLPAVWISAGMLAVSGVWMLRTRVDEEAPTAQPGSAPAASVYRSPLLWLFGMVLLIYVGTENGIGGWATIYFEQSAAMQTAQAALVTSGFWLALTAGRLVSAGLGMRLSPAAVLVSSLVEAAAGAILLAVSHGQAALSVVAVLMIGFGFGAVYPTMIGITTETFSQGPGKAASVAAAMGSVGGMLIPWLQGVVIEQTSTRVFTFAVGALIVLMLAIAFSVTRRSAPPAAIPARPRP</sequence>
<comment type="subcellular location">
    <subcellularLocation>
        <location evidence="1">Cell membrane</location>
        <topology evidence="1">Multi-pass membrane protein</topology>
    </subcellularLocation>
</comment>
<evidence type="ECO:0000256" key="3">
    <source>
        <dbReference type="ARBA" id="ARBA00022448"/>
    </source>
</evidence>
<dbReference type="OrthoDB" id="5503538at2"/>
<keyword evidence="4 7" id="KW-0812">Transmembrane</keyword>
<dbReference type="InterPro" id="IPR036259">
    <property type="entry name" value="MFS_trans_sf"/>
</dbReference>
<feature type="transmembrane region" description="Helical" evidence="7">
    <location>
        <begin position="201"/>
        <end position="220"/>
    </location>
</feature>
<organism evidence="9 10">
    <name type="scientific">Ornatilinea apprima</name>
    <dbReference type="NCBI Taxonomy" id="1134406"/>
    <lineage>
        <taxon>Bacteria</taxon>
        <taxon>Bacillati</taxon>
        <taxon>Chloroflexota</taxon>
        <taxon>Anaerolineae</taxon>
        <taxon>Anaerolineales</taxon>
        <taxon>Anaerolineaceae</taxon>
        <taxon>Ornatilinea</taxon>
    </lineage>
</organism>
<dbReference type="PANTHER" id="PTHR23514">
    <property type="entry name" value="BYPASS OF STOP CODON PROTEIN 6"/>
    <property type="match status" value="1"/>
</dbReference>
<dbReference type="RefSeq" id="WP_075063674.1">
    <property type="nucleotide sequence ID" value="NZ_LGCL01000033.1"/>
</dbReference>
<feature type="transmembrane region" description="Helical" evidence="7">
    <location>
        <begin position="272"/>
        <end position="290"/>
    </location>
</feature>
<dbReference type="GO" id="GO:0022857">
    <property type="term" value="F:transmembrane transporter activity"/>
    <property type="evidence" value="ECO:0007669"/>
    <property type="project" value="InterPro"/>
</dbReference>
<dbReference type="InterPro" id="IPR020846">
    <property type="entry name" value="MFS_dom"/>
</dbReference>
<keyword evidence="3" id="KW-0813">Transport</keyword>
<dbReference type="AlphaFoldDB" id="A0A0P6X320"/>